<dbReference type="AlphaFoldDB" id="A0A9P9DFK1"/>
<feature type="domain" description="F-box" evidence="1">
    <location>
        <begin position="83"/>
        <end position="131"/>
    </location>
</feature>
<dbReference type="OrthoDB" id="3882258at2759"/>
<evidence type="ECO:0000313" key="3">
    <source>
        <dbReference type="Proteomes" id="UP000700596"/>
    </source>
</evidence>
<evidence type="ECO:0000259" key="1">
    <source>
        <dbReference type="PROSITE" id="PS50181"/>
    </source>
</evidence>
<sequence length="138" mass="15399">MSAPGAPPPPPPPYPIGKGFQDLPAELLLDIIQYMRPRQWLSLALTIYPVFRRHGLAPALTEQSYFRIVSSGASDVSKSRSISPLLGNLPLELLDEVTNYLEPADIIAVILAHRGLLAYLPQLSNATRKRLWKWRSDD</sequence>
<dbReference type="InterPro" id="IPR001810">
    <property type="entry name" value="F-box_dom"/>
</dbReference>
<gene>
    <name evidence="2" type="ORF">B0J11DRAFT_98603</name>
</gene>
<proteinExistence type="predicted"/>
<evidence type="ECO:0000313" key="2">
    <source>
        <dbReference type="EMBL" id="KAH7118019.1"/>
    </source>
</evidence>
<accession>A0A9P9DFK1</accession>
<organism evidence="2 3">
    <name type="scientific">Dendryphion nanum</name>
    <dbReference type="NCBI Taxonomy" id="256645"/>
    <lineage>
        <taxon>Eukaryota</taxon>
        <taxon>Fungi</taxon>
        <taxon>Dikarya</taxon>
        <taxon>Ascomycota</taxon>
        <taxon>Pezizomycotina</taxon>
        <taxon>Dothideomycetes</taxon>
        <taxon>Pleosporomycetidae</taxon>
        <taxon>Pleosporales</taxon>
        <taxon>Torulaceae</taxon>
        <taxon>Dendryphion</taxon>
    </lineage>
</organism>
<protein>
    <recommendedName>
        <fullName evidence="1">F-box domain-containing protein</fullName>
    </recommendedName>
</protein>
<name>A0A9P9DFK1_9PLEO</name>
<keyword evidence="3" id="KW-1185">Reference proteome</keyword>
<dbReference type="PROSITE" id="PS50181">
    <property type="entry name" value="FBOX"/>
    <property type="match status" value="1"/>
</dbReference>
<dbReference type="Proteomes" id="UP000700596">
    <property type="component" value="Unassembled WGS sequence"/>
</dbReference>
<comment type="caution">
    <text evidence="2">The sequence shown here is derived from an EMBL/GenBank/DDBJ whole genome shotgun (WGS) entry which is preliminary data.</text>
</comment>
<dbReference type="EMBL" id="JAGMWT010000013">
    <property type="protein sequence ID" value="KAH7118019.1"/>
    <property type="molecule type" value="Genomic_DNA"/>
</dbReference>
<reference evidence="2" key="1">
    <citation type="journal article" date="2021" name="Nat. Commun.">
        <title>Genetic determinants of endophytism in the Arabidopsis root mycobiome.</title>
        <authorList>
            <person name="Mesny F."/>
            <person name="Miyauchi S."/>
            <person name="Thiergart T."/>
            <person name="Pickel B."/>
            <person name="Atanasova L."/>
            <person name="Karlsson M."/>
            <person name="Huettel B."/>
            <person name="Barry K.W."/>
            <person name="Haridas S."/>
            <person name="Chen C."/>
            <person name="Bauer D."/>
            <person name="Andreopoulos W."/>
            <person name="Pangilinan J."/>
            <person name="LaButti K."/>
            <person name="Riley R."/>
            <person name="Lipzen A."/>
            <person name="Clum A."/>
            <person name="Drula E."/>
            <person name="Henrissat B."/>
            <person name="Kohler A."/>
            <person name="Grigoriev I.V."/>
            <person name="Martin F.M."/>
            <person name="Hacquard S."/>
        </authorList>
    </citation>
    <scope>NUCLEOTIDE SEQUENCE</scope>
    <source>
        <strain evidence="2">MPI-CAGE-CH-0243</strain>
    </source>
</reference>
<dbReference type="Pfam" id="PF00646">
    <property type="entry name" value="F-box"/>
    <property type="match status" value="1"/>
</dbReference>